<feature type="transmembrane region" description="Helical" evidence="1">
    <location>
        <begin position="178"/>
        <end position="209"/>
    </location>
</feature>
<organism evidence="2 3">
    <name type="scientific">Candidatus Gallilactobacillus intestinavium</name>
    <dbReference type="NCBI Taxonomy" id="2840838"/>
    <lineage>
        <taxon>Bacteria</taxon>
        <taxon>Bacillati</taxon>
        <taxon>Bacillota</taxon>
        <taxon>Bacilli</taxon>
        <taxon>Lactobacillales</taxon>
        <taxon>Lactobacillaceae</taxon>
        <taxon>Lactobacillaceae incertae sedis</taxon>
        <taxon>Candidatus Gallilactobacillus</taxon>
    </lineage>
</organism>
<reference evidence="2" key="2">
    <citation type="journal article" date="2021" name="PeerJ">
        <title>Extensive microbial diversity within the chicken gut microbiome revealed by metagenomics and culture.</title>
        <authorList>
            <person name="Gilroy R."/>
            <person name="Ravi A."/>
            <person name="Getino M."/>
            <person name="Pursley I."/>
            <person name="Horton D.L."/>
            <person name="Alikhan N.F."/>
            <person name="Baker D."/>
            <person name="Gharbi K."/>
            <person name="Hall N."/>
            <person name="Watson M."/>
            <person name="Adriaenssens E.M."/>
            <person name="Foster-Nyarko E."/>
            <person name="Jarju S."/>
            <person name="Secka A."/>
            <person name="Antonio M."/>
            <person name="Oren A."/>
            <person name="Chaudhuri R.R."/>
            <person name="La Ragione R."/>
            <person name="Hildebrand F."/>
            <person name="Pallen M.J."/>
        </authorList>
    </citation>
    <scope>NUCLEOTIDE SEQUENCE</scope>
    <source>
        <strain evidence="2">C6-149</strain>
    </source>
</reference>
<sequence length="568" mass="64562">MNKKLQKNIFIIISFIILSVIFIYALLKSGHYLMMADSSFHLSRANEIYQNLKHGGLFTFIATHCFSQSGVGTFLFYPSVFIYPLALLRFIFNPITSIWLWVGMFLFLTLLISFYSMLSFSKGNYRRSYFFAIIYTIVPYHLYLGIWNGTMGEFIAYTFLPLVFLGLYKILWENSDKWYILTIGMTLVSYSHILSLYISFGLCLALFILKLVFSSLNKQQFSSLLKAAIVTILLTLWQFIPFITDYLGKCIVAPNEMFQFPYGFNDLVNNSFLNIANGNGSTGIGVCLIVILLVGWIVPVVQQSRKELIIYSLGALILLCSTTFLAWQAFGSNKLVLHTLGNIQMTFRLLPYGSLFLAVTASLVLDSYISNLNLKRESLLLGIFTLLSIGGYYGSIQYEIQILYNVSKRNQLYPANSSKPKTVINCNAVASKQSYNDIFGYQVIFGETDYYNKKAMDHSKSIINNWTYVNGQKQVIKKVSGVNKITMKLRGRQGEEADLPIIAYHNTYVVNNGIKVDYIMSKRGTVQIKLHNGINNVTVGYKPNICYYALFVVSIIGWLILVLKILVK</sequence>
<dbReference type="Proteomes" id="UP000823614">
    <property type="component" value="Unassembled WGS sequence"/>
</dbReference>
<dbReference type="AlphaFoldDB" id="A0A9D9E5Z9"/>
<evidence type="ECO:0000313" key="2">
    <source>
        <dbReference type="EMBL" id="MBO8440935.1"/>
    </source>
</evidence>
<feature type="transmembrane region" description="Helical" evidence="1">
    <location>
        <begin position="378"/>
        <end position="396"/>
    </location>
</feature>
<feature type="transmembrane region" description="Helical" evidence="1">
    <location>
        <begin position="9"/>
        <end position="27"/>
    </location>
</feature>
<proteinExistence type="predicted"/>
<feature type="transmembrane region" description="Helical" evidence="1">
    <location>
        <begin position="547"/>
        <end position="567"/>
    </location>
</feature>
<evidence type="ECO:0000256" key="1">
    <source>
        <dbReference type="SAM" id="Phobius"/>
    </source>
</evidence>
<feature type="transmembrane region" description="Helical" evidence="1">
    <location>
        <begin position="154"/>
        <end position="172"/>
    </location>
</feature>
<dbReference type="EMBL" id="JADIMP010000012">
    <property type="protein sequence ID" value="MBO8440935.1"/>
    <property type="molecule type" value="Genomic_DNA"/>
</dbReference>
<keyword evidence="1" id="KW-0472">Membrane</keyword>
<reference evidence="2" key="1">
    <citation type="submission" date="2020-10" db="EMBL/GenBank/DDBJ databases">
        <authorList>
            <person name="Gilroy R."/>
        </authorList>
    </citation>
    <scope>NUCLEOTIDE SEQUENCE</scope>
    <source>
        <strain evidence="2">C6-149</strain>
    </source>
</reference>
<keyword evidence="1" id="KW-1133">Transmembrane helix</keyword>
<accession>A0A9D9E5Z9</accession>
<protein>
    <recommendedName>
        <fullName evidence="4">Membrane protein 6-pyruvoyl-tetrahydropterin synthase-related domain-containing protein</fullName>
    </recommendedName>
</protein>
<keyword evidence="1" id="KW-0812">Transmembrane</keyword>
<feature type="transmembrane region" description="Helical" evidence="1">
    <location>
        <begin position="99"/>
        <end position="117"/>
    </location>
</feature>
<feature type="transmembrane region" description="Helical" evidence="1">
    <location>
        <begin position="221"/>
        <end position="240"/>
    </location>
</feature>
<feature type="transmembrane region" description="Helical" evidence="1">
    <location>
        <begin position="74"/>
        <end position="92"/>
    </location>
</feature>
<comment type="caution">
    <text evidence="2">The sequence shown here is derived from an EMBL/GenBank/DDBJ whole genome shotgun (WGS) entry which is preliminary data.</text>
</comment>
<feature type="transmembrane region" description="Helical" evidence="1">
    <location>
        <begin position="282"/>
        <end position="301"/>
    </location>
</feature>
<feature type="transmembrane region" description="Helical" evidence="1">
    <location>
        <begin position="350"/>
        <end position="369"/>
    </location>
</feature>
<gene>
    <name evidence="2" type="ORF">IAA89_00575</name>
</gene>
<feature type="transmembrane region" description="Helical" evidence="1">
    <location>
        <begin position="129"/>
        <end position="147"/>
    </location>
</feature>
<evidence type="ECO:0008006" key="4">
    <source>
        <dbReference type="Google" id="ProtNLM"/>
    </source>
</evidence>
<feature type="transmembrane region" description="Helical" evidence="1">
    <location>
        <begin position="308"/>
        <end position="330"/>
    </location>
</feature>
<evidence type="ECO:0000313" key="3">
    <source>
        <dbReference type="Proteomes" id="UP000823614"/>
    </source>
</evidence>
<name>A0A9D9E5Z9_9LACO</name>